<proteinExistence type="predicted"/>
<dbReference type="InterPro" id="IPR011050">
    <property type="entry name" value="Pectin_lyase_fold/virulence"/>
</dbReference>
<feature type="compositionally biased region" description="Polar residues" evidence="1">
    <location>
        <begin position="165"/>
        <end position="175"/>
    </location>
</feature>
<accession>A0A382BXE4</accession>
<dbReference type="SUPFAM" id="SSF51126">
    <property type="entry name" value="Pectin lyase-like"/>
    <property type="match status" value="1"/>
</dbReference>
<feature type="region of interest" description="Disordered" evidence="1">
    <location>
        <begin position="160"/>
        <end position="188"/>
    </location>
</feature>
<dbReference type="InterPro" id="IPR026444">
    <property type="entry name" value="Secre_tail"/>
</dbReference>
<feature type="non-terminal residue" evidence="3">
    <location>
        <position position="680"/>
    </location>
</feature>
<dbReference type="AlphaFoldDB" id="A0A382BXE4"/>
<evidence type="ECO:0000259" key="2">
    <source>
        <dbReference type="Pfam" id="PF18962"/>
    </source>
</evidence>
<dbReference type="NCBIfam" id="NF041518">
    <property type="entry name" value="choice_anch_Q"/>
    <property type="match status" value="1"/>
</dbReference>
<organism evidence="3">
    <name type="scientific">marine metagenome</name>
    <dbReference type="NCBI Taxonomy" id="408172"/>
    <lineage>
        <taxon>unclassified sequences</taxon>
        <taxon>metagenomes</taxon>
        <taxon>ecological metagenomes</taxon>
    </lineage>
</organism>
<reference evidence="3" key="1">
    <citation type="submission" date="2018-05" db="EMBL/GenBank/DDBJ databases">
        <authorList>
            <person name="Lanie J.A."/>
            <person name="Ng W.-L."/>
            <person name="Kazmierczak K.M."/>
            <person name="Andrzejewski T.M."/>
            <person name="Davidsen T.M."/>
            <person name="Wayne K.J."/>
            <person name="Tettelin H."/>
            <person name="Glass J.I."/>
            <person name="Rusch D."/>
            <person name="Podicherti R."/>
            <person name="Tsui H.-C.T."/>
            <person name="Winkler M.E."/>
        </authorList>
    </citation>
    <scope>NUCLEOTIDE SEQUENCE</scope>
</reference>
<sequence>IISDIIISGNKTLDERTGQGGGLFCWLSAPELNNVLMVNNSSIYGGGAYLGGEGTGASFTHVTIVDNIGTYGGGFYLNLDDGQFTDQPTVLNSIIWNNKPQQIYFTEENNPWGIDISYSIIEGGQESISNANNATINWGAGNITSSPILTSNYRLDPYSPAIGAASSTDDPQTDLNGDPRPNPKGSLPDIGAYESVRALRLLRTSPILDGLVLDDISLWNDKASLSAHWIKFENNSAINYEYAIGTYDVNNIADWQSSGSDTFITVTGLNLDHDSTYFFNIIGTDAMGRVSKTSTSNGVLIDIIPPSILSADKEWTALNPVLGDLKLQLNISEPVVAGLINLSSSQGDQYELEYNLIKKEKYEMTISGPFIGGDEISIEVTGLQDRAGTIASDTTLTYPVGYISDYNVDGLIDASDLSKFVAGWLSKDFQYELGPTVGKVPFLKPDVDGQFDIYDAAAFTRMWHWSLNKSGKMIPRYYVNSGKNLTSKNENQTLMINVFESVSTMYMFFEYPKDKVVIKQLPQSSSENKIFLSDLDTLNGELLIRAGFLEPKLQSIEVPYIIRGKDDVSIKATYQTFNTSGDLESQGTKEITLKPVPKEFALHQNYPNPFNPVTTINYDLPKQTDVNLIIYDIMGREVVKLIQEEMTAGYQSITWNARNSFGLQVSAGIYFYQIQTSDFV</sequence>
<dbReference type="NCBIfam" id="TIGR04183">
    <property type="entry name" value="Por_Secre_tail"/>
    <property type="match status" value="1"/>
</dbReference>
<name>A0A382BXE4_9ZZZZ</name>
<protein>
    <recommendedName>
        <fullName evidence="2">Secretion system C-terminal sorting domain-containing protein</fullName>
    </recommendedName>
</protein>
<feature type="non-terminal residue" evidence="3">
    <location>
        <position position="1"/>
    </location>
</feature>
<dbReference type="EMBL" id="UINC01031709">
    <property type="protein sequence ID" value="SVB18181.1"/>
    <property type="molecule type" value="Genomic_DNA"/>
</dbReference>
<dbReference type="InterPro" id="IPR059226">
    <property type="entry name" value="Choice_anch_Q_dom"/>
</dbReference>
<dbReference type="Gene3D" id="2.60.40.4070">
    <property type="match status" value="1"/>
</dbReference>
<evidence type="ECO:0000256" key="1">
    <source>
        <dbReference type="SAM" id="MobiDB-lite"/>
    </source>
</evidence>
<evidence type="ECO:0000313" key="3">
    <source>
        <dbReference type="EMBL" id="SVB18181.1"/>
    </source>
</evidence>
<gene>
    <name evidence="3" type="ORF">METZ01_LOCUS171035</name>
</gene>
<dbReference type="Pfam" id="PF18962">
    <property type="entry name" value="Por_Secre_tail"/>
    <property type="match status" value="1"/>
</dbReference>
<feature type="domain" description="Secretion system C-terminal sorting" evidence="2">
    <location>
        <begin position="606"/>
        <end position="677"/>
    </location>
</feature>